<evidence type="ECO:0000259" key="6">
    <source>
        <dbReference type="PROSITE" id="PS51720"/>
    </source>
</evidence>
<dbReference type="FunCoup" id="A0A672J1X6">
    <property type="interactions" value="22"/>
</dbReference>
<feature type="region of interest" description="Disordered" evidence="5">
    <location>
        <begin position="673"/>
        <end position="694"/>
    </location>
</feature>
<dbReference type="Gene3D" id="3.40.50.300">
    <property type="entry name" value="P-loop containing nucleotide triphosphate hydrolases"/>
    <property type="match status" value="3"/>
</dbReference>
<comment type="similarity">
    <text evidence="1">Belongs to the TRAFAC class TrmE-Era-EngA-EngB-Septin-like GTPase superfamily. AIG1/Toc34/Toc159-like paraseptin GTPase family. IAN subfamily.</text>
</comment>
<dbReference type="SUPFAM" id="SSF52540">
    <property type="entry name" value="P-loop containing nucleoside triphosphate hydrolases"/>
    <property type="match status" value="1"/>
</dbReference>
<keyword evidence="4" id="KW-0175">Coiled coil</keyword>
<proteinExistence type="inferred from homology"/>
<evidence type="ECO:0000256" key="4">
    <source>
        <dbReference type="SAM" id="Coils"/>
    </source>
</evidence>
<keyword evidence="2" id="KW-0547">Nucleotide-binding</keyword>
<dbReference type="PANTHER" id="PTHR10903">
    <property type="entry name" value="GTPASE, IMAP FAMILY MEMBER-RELATED"/>
    <property type="match status" value="1"/>
</dbReference>
<dbReference type="RefSeq" id="XP_029961117.1">
    <property type="nucleotide sequence ID" value="XM_030105257.1"/>
</dbReference>
<reference evidence="7" key="3">
    <citation type="submission" date="2025-09" db="UniProtKB">
        <authorList>
            <consortium name="Ensembl"/>
        </authorList>
    </citation>
    <scope>IDENTIFICATION</scope>
</reference>
<dbReference type="FunFam" id="3.40.50.300:FF:000366">
    <property type="entry name" value="GTPase, IMAP family member 2"/>
    <property type="match status" value="1"/>
</dbReference>
<evidence type="ECO:0000313" key="7">
    <source>
        <dbReference type="Ensembl" id="ENSSFAP00005047299.1"/>
    </source>
</evidence>
<accession>A0A672J1X6</accession>
<evidence type="ECO:0000256" key="1">
    <source>
        <dbReference type="ARBA" id="ARBA00008535"/>
    </source>
</evidence>
<gene>
    <name evidence="7" type="primary">LOC115398477</name>
</gene>
<evidence type="ECO:0000256" key="5">
    <source>
        <dbReference type="SAM" id="MobiDB-lite"/>
    </source>
</evidence>
<keyword evidence="3" id="KW-0342">GTP-binding</keyword>
<dbReference type="PROSITE" id="PS51720">
    <property type="entry name" value="G_AIG1"/>
    <property type="match status" value="1"/>
</dbReference>
<feature type="region of interest" description="Disordered" evidence="5">
    <location>
        <begin position="432"/>
        <end position="463"/>
    </location>
</feature>
<dbReference type="InParanoid" id="A0A672J1X6"/>
<dbReference type="CDD" id="cd01852">
    <property type="entry name" value="AIG1"/>
    <property type="match status" value="1"/>
</dbReference>
<sequence length="863" mass="98747">MATTMSVSELRIVMFGKRQGEKVELSNLLTGKLEEPDQKAVKFCSAFKGRWKQIPFTLVRTSDVFGLSAERLKHELKVCVAHCPPGPNVLLHVVNPYDFTEEDRRKVKFIVSCFGEDAFKHCMVVTAQRDGKENSAVNQLIRQCMHKQQKINFAEEFSSNTFQKLMSELQSIVKDRGGRHLTLTQAEDQTPVSPETHRFTEPRVNLVLCGRHDEWKALLGQAILGPGEFGSPADTSVYVKRDTVRSTRQLSLLALPALYGNTREVATTKSLKCVSLCEPDGVHAFLLVLPLDHPTVEDQRELQSIQDTLGVEVSRFTRVLFAVETNPRFPPLERLLTEHSDLKQLCQRCGGRYMIFNVKSKQQVPELLQSVSSNAASTGFTADMIPTNPTKHPLLSTVANDRSKVEEPFMFSRQMSLIKPSYLSNWVQTPVSSTEQSRGSSTDQRHLRRSVSTMERRKVGPRVDPRPAECLRLVLIGKTGCGKSATGNTLLGQNHFFSKLCATSVTAECSKVTGLIDGQPVAVVDTPGLFDTTLSNEEITQEIMKCLTLLDPGPHVFLLIMQVGRFTKEERETVQLVKDFFGPKSGDFIIIVFTKGDELHGRTIESFMSEGTGSLRKMVDECGGRYHVFNNKDKNNRKQASELMLKVRKMIQENNYGCYTCPMFKGAQTARYESEEEEDQNHGLREHTSVEEQQKSLQEMIIKEIERGRKYEDRQLLKKIDKIQEEEEEEKGLYSEIDHMMQLPVTVARNEEDVRKQDFQNRDQFGLPTSSERELEEMRWRQEEQKNYMISQLKRNRNFNKDYDRLMQKQDMEMKELKARFCLLDRQILIKAINQLSESHQQEVDEWIKEHVRKATEKSCRVL</sequence>
<evidence type="ECO:0000313" key="8">
    <source>
        <dbReference type="Proteomes" id="UP000472267"/>
    </source>
</evidence>
<dbReference type="GO" id="GO:0005525">
    <property type="term" value="F:GTP binding"/>
    <property type="evidence" value="ECO:0007669"/>
    <property type="project" value="UniProtKB-KW"/>
</dbReference>
<feature type="domain" description="AIG1-type G" evidence="6">
    <location>
        <begin position="468"/>
        <end position="668"/>
    </location>
</feature>
<dbReference type="Pfam" id="PF04548">
    <property type="entry name" value="AIG1"/>
    <property type="match status" value="3"/>
</dbReference>
<keyword evidence="8" id="KW-1185">Reference proteome</keyword>
<feature type="compositionally biased region" description="Basic and acidic residues" evidence="5">
    <location>
        <begin position="680"/>
        <end position="694"/>
    </location>
</feature>
<protein>
    <submittedName>
        <fullName evidence="7">GTPase IMAP family member 8-like</fullName>
    </submittedName>
</protein>
<feature type="compositionally biased region" description="Basic and acidic residues" evidence="5">
    <location>
        <begin position="454"/>
        <end position="463"/>
    </location>
</feature>
<feature type="compositionally biased region" description="Polar residues" evidence="5">
    <location>
        <begin position="432"/>
        <end position="442"/>
    </location>
</feature>
<reference evidence="7" key="1">
    <citation type="submission" date="2019-06" db="EMBL/GenBank/DDBJ databases">
        <authorList>
            <consortium name="Wellcome Sanger Institute Data Sharing"/>
        </authorList>
    </citation>
    <scope>NUCLEOTIDE SEQUENCE [LARGE SCALE GENOMIC DNA]</scope>
</reference>
<evidence type="ECO:0000256" key="3">
    <source>
        <dbReference type="ARBA" id="ARBA00023134"/>
    </source>
</evidence>
<evidence type="ECO:0000256" key="2">
    <source>
        <dbReference type="ARBA" id="ARBA00022741"/>
    </source>
</evidence>
<dbReference type="InterPro" id="IPR006703">
    <property type="entry name" value="G_AIG1"/>
</dbReference>
<name>A0A672J1X6_SALFA</name>
<reference evidence="7" key="2">
    <citation type="submission" date="2025-08" db="UniProtKB">
        <authorList>
            <consortium name="Ensembl"/>
        </authorList>
    </citation>
    <scope>IDENTIFICATION</scope>
</reference>
<dbReference type="InterPro" id="IPR045058">
    <property type="entry name" value="GIMA/IAN/Toc"/>
</dbReference>
<dbReference type="PANTHER" id="PTHR10903:SF170">
    <property type="entry name" value="GTPASE IMAP FAMILY MEMBER 7"/>
    <property type="match status" value="1"/>
</dbReference>
<dbReference type="Proteomes" id="UP000472267">
    <property type="component" value="Chromosome 12"/>
</dbReference>
<dbReference type="OMA" id="CADICTD"/>
<dbReference type="AlphaFoldDB" id="A0A672J1X6"/>
<organism evidence="7 8">
    <name type="scientific">Salarias fasciatus</name>
    <name type="common">Jewelled blenny</name>
    <name type="synonym">Blennius fasciatus</name>
    <dbReference type="NCBI Taxonomy" id="181472"/>
    <lineage>
        <taxon>Eukaryota</taxon>
        <taxon>Metazoa</taxon>
        <taxon>Chordata</taxon>
        <taxon>Craniata</taxon>
        <taxon>Vertebrata</taxon>
        <taxon>Euteleostomi</taxon>
        <taxon>Actinopterygii</taxon>
        <taxon>Neopterygii</taxon>
        <taxon>Teleostei</taxon>
        <taxon>Neoteleostei</taxon>
        <taxon>Acanthomorphata</taxon>
        <taxon>Ovalentaria</taxon>
        <taxon>Blenniimorphae</taxon>
        <taxon>Blenniiformes</taxon>
        <taxon>Blennioidei</taxon>
        <taxon>Blenniidae</taxon>
        <taxon>Salariinae</taxon>
        <taxon>Salarias</taxon>
    </lineage>
</organism>
<dbReference type="Ensembl" id="ENSSFAT00005048896.1">
    <property type="protein sequence ID" value="ENSSFAP00005047299.1"/>
    <property type="gene ID" value="ENSSFAG00005023005.1"/>
</dbReference>
<feature type="coiled-coil region" evidence="4">
    <location>
        <begin position="800"/>
        <end position="850"/>
    </location>
</feature>
<dbReference type="InterPro" id="IPR027417">
    <property type="entry name" value="P-loop_NTPase"/>
</dbReference>
<dbReference type="GeneID" id="115398477"/>